<dbReference type="AlphaFoldDB" id="A0A939GAZ6"/>
<keyword evidence="4" id="KW-0804">Transcription</keyword>
<dbReference type="PANTHER" id="PTHR43133:SF8">
    <property type="entry name" value="RNA POLYMERASE SIGMA FACTOR HI_1459-RELATED"/>
    <property type="match status" value="1"/>
</dbReference>
<dbReference type="SUPFAM" id="SSF88946">
    <property type="entry name" value="Sigma2 domain of RNA polymerase sigma factors"/>
    <property type="match status" value="1"/>
</dbReference>
<evidence type="ECO:0000313" key="7">
    <source>
        <dbReference type="Proteomes" id="UP000664795"/>
    </source>
</evidence>
<keyword evidence="2" id="KW-0731">Sigma factor</keyword>
<dbReference type="InterPro" id="IPR014284">
    <property type="entry name" value="RNA_pol_sigma-70_dom"/>
</dbReference>
<dbReference type="Proteomes" id="UP000664795">
    <property type="component" value="Unassembled WGS sequence"/>
</dbReference>
<keyword evidence="7" id="KW-1185">Reference proteome</keyword>
<name>A0A939GAZ6_9BACT</name>
<dbReference type="InterPro" id="IPR013325">
    <property type="entry name" value="RNA_pol_sigma_r2"/>
</dbReference>
<evidence type="ECO:0000259" key="5">
    <source>
        <dbReference type="Pfam" id="PF04542"/>
    </source>
</evidence>
<dbReference type="InterPro" id="IPR036388">
    <property type="entry name" value="WH-like_DNA-bd_sf"/>
</dbReference>
<dbReference type="GO" id="GO:0006352">
    <property type="term" value="P:DNA-templated transcription initiation"/>
    <property type="evidence" value="ECO:0007669"/>
    <property type="project" value="InterPro"/>
</dbReference>
<comment type="caution">
    <text evidence="6">The sequence shown here is derived from an EMBL/GenBank/DDBJ whole genome shotgun (WGS) entry which is preliminary data.</text>
</comment>
<feature type="domain" description="RNA polymerase sigma-70 region 2" evidence="5">
    <location>
        <begin position="29"/>
        <end position="97"/>
    </location>
</feature>
<dbReference type="RefSeq" id="WP_207337012.1">
    <property type="nucleotide sequence ID" value="NZ_JAFMYU010000016.1"/>
</dbReference>
<dbReference type="PANTHER" id="PTHR43133">
    <property type="entry name" value="RNA POLYMERASE ECF-TYPE SIGMA FACTO"/>
    <property type="match status" value="1"/>
</dbReference>
<reference evidence="6 7" key="1">
    <citation type="submission" date="2021-03" db="EMBL/GenBank/DDBJ databases">
        <title>Fibrella sp. HMF5036 genome sequencing and assembly.</title>
        <authorList>
            <person name="Kang H."/>
            <person name="Kim H."/>
            <person name="Bae S."/>
            <person name="Joh K."/>
        </authorList>
    </citation>
    <scope>NUCLEOTIDE SEQUENCE [LARGE SCALE GENOMIC DNA]</scope>
    <source>
        <strain evidence="6 7">HMF5036</strain>
    </source>
</reference>
<protein>
    <submittedName>
        <fullName evidence="6">Sigma-70 family RNA polymerase sigma factor</fullName>
    </submittedName>
</protein>
<dbReference type="NCBIfam" id="TIGR02937">
    <property type="entry name" value="sigma70-ECF"/>
    <property type="match status" value="1"/>
</dbReference>
<accession>A0A939GAZ6</accession>
<dbReference type="GO" id="GO:0016987">
    <property type="term" value="F:sigma factor activity"/>
    <property type="evidence" value="ECO:0007669"/>
    <property type="project" value="UniProtKB-KW"/>
</dbReference>
<dbReference type="GO" id="GO:0003677">
    <property type="term" value="F:DNA binding"/>
    <property type="evidence" value="ECO:0007669"/>
    <property type="project" value="UniProtKB-KW"/>
</dbReference>
<keyword evidence="3" id="KW-0238">DNA-binding</keyword>
<dbReference type="InterPro" id="IPR007627">
    <property type="entry name" value="RNA_pol_sigma70_r2"/>
</dbReference>
<evidence type="ECO:0000256" key="1">
    <source>
        <dbReference type="ARBA" id="ARBA00023015"/>
    </source>
</evidence>
<dbReference type="Gene3D" id="1.10.10.10">
    <property type="entry name" value="Winged helix-like DNA-binding domain superfamily/Winged helix DNA-binding domain"/>
    <property type="match status" value="1"/>
</dbReference>
<dbReference type="Gene3D" id="1.10.1740.10">
    <property type="match status" value="1"/>
</dbReference>
<dbReference type="Pfam" id="PF04542">
    <property type="entry name" value="Sigma70_r2"/>
    <property type="match status" value="1"/>
</dbReference>
<evidence type="ECO:0000256" key="2">
    <source>
        <dbReference type="ARBA" id="ARBA00023082"/>
    </source>
</evidence>
<keyword evidence="1" id="KW-0805">Transcription regulation</keyword>
<evidence type="ECO:0000313" key="6">
    <source>
        <dbReference type="EMBL" id="MBO0933048.1"/>
    </source>
</evidence>
<evidence type="ECO:0000256" key="3">
    <source>
        <dbReference type="ARBA" id="ARBA00023125"/>
    </source>
</evidence>
<evidence type="ECO:0000256" key="4">
    <source>
        <dbReference type="ARBA" id="ARBA00023163"/>
    </source>
</evidence>
<proteinExistence type="predicted"/>
<gene>
    <name evidence="6" type="ORF">J2I48_18710</name>
</gene>
<dbReference type="InterPro" id="IPR039425">
    <property type="entry name" value="RNA_pol_sigma-70-like"/>
</dbReference>
<sequence length="197" mass="22687">MSEAIGLVWTDDDLLSGLAEGSDKALSHLYRQHYPMVSHLVLSNSGSAEDAKDIYQETLIVLYEKVSAGDFDLHCQLKTFVYAVARRLWLRQLTLRGRSPMLRSAPMDDEPADDVATDLAEHQRRENQFAQMATSLDQLGEPCRTLLDDFYVRRLSMQAITEKFGYTNADNAKTQKYKCLTRLKRIFFKDYQDDDYQ</sequence>
<organism evidence="6 7">
    <name type="scientific">Fibrella aquatilis</name>
    <dbReference type="NCBI Taxonomy" id="2817059"/>
    <lineage>
        <taxon>Bacteria</taxon>
        <taxon>Pseudomonadati</taxon>
        <taxon>Bacteroidota</taxon>
        <taxon>Cytophagia</taxon>
        <taxon>Cytophagales</taxon>
        <taxon>Spirosomataceae</taxon>
        <taxon>Fibrella</taxon>
    </lineage>
</organism>
<dbReference type="EMBL" id="JAFMYU010000016">
    <property type="protein sequence ID" value="MBO0933048.1"/>
    <property type="molecule type" value="Genomic_DNA"/>
</dbReference>